<dbReference type="EMBL" id="JAGFBS010000062">
    <property type="protein sequence ID" value="KAG6369860.1"/>
    <property type="molecule type" value="Genomic_DNA"/>
</dbReference>
<dbReference type="AlphaFoldDB" id="A0A8I3A4H0"/>
<keyword evidence="2" id="KW-1185">Reference proteome</keyword>
<evidence type="ECO:0000313" key="1">
    <source>
        <dbReference type="EMBL" id="KAG6369860.1"/>
    </source>
</evidence>
<proteinExistence type="predicted"/>
<reference evidence="1" key="1">
    <citation type="submission" date="2021-03" db="EMBL/GenBank/DDBJ databases">
        <title>Evolutionary innovations through gain and loss of genes in the ectomycorrhizal Boletales.</title>
        <authorList>
            <person name="Wu G."/>
            <person name="Miyauchi S."/>
            <person name="Morin E."/>
            <person name="Yang Z.-L."/>
            <person name="Xu J."/>
            <person name="Martin F.M."/>
        </authorList>
    </citation>
    <scope>NUCLEOTIDE SEQUENCE</scope>
    <source>
        <strain evidence="1">BR01</strain>
    </source>
</reference>
<accession>A0A8I3A4H0</accession>
<dbReference type="OrthoDB" id="2693210at2759"/>
<gene>
    <name evidence="1" type="ORF">JVT61DRAFT_13420</name>
</gene>
<evidence type="ECO:0000313" key="2">
    <source>
        <dbReference type="Proteomes" id="UP000683000"/>
    </source>
</evidence>
<sequence length="131" mass="15115">MTQRVNNVLTKIRSNDSEQHIQAKLKDIIGQSLRQRLEVLCKEYISTGEYKNIDDTHITVEVLSERMRKIMSGPRHTRDYPPTESWLSRAIRTVLKVLEDLLLNAMEGEDVGEKARRGLLLYQAAPDIILQ</sequence>
<dbReference type="Proteomes" id="UP000683000">
    <property type="component" value="Unassembled WGS sequence"/>
</dbReference>
<protein>
    <submittedName>
        <fullName evidence="1">Uncharacterized protein</fullName>
    </submittedName>
</protein>
<organism evidence="1 2">
    <name type="scientific">Boletus reticuloceps</name>
    <dbReference type="NCBI Taxonomy" id="495285"/>
    <lineage>
        <taxon>Eukaryota</taxon>
        <taxon>Fungi</taxon>
        <taxon>Dikarya</taxon>
        <taxon>Basidiomycota</taxon>
        <taxon>Agaricomycotina</taxon>
        <taxon>Agaricomycetes</taxon>
        <taxon>Agaricomycetidae</taxon>
        <taxon>Boletales</taxon>
        <taxon>Boletineae</taxon>
        <taxon>Boletaceae</taxon>
        <taxon>Boletoideae</taxon>
        <taxon>Boletus</taxon>
    </lineage>
</organism>
<comment type="caution">
    <text evidence="1">The sequence shown here is derived from an EMBL/GenBank/DDBJ whole genome shotgun (WGS) entry which is preliminary data.</text>
</comment>
<name>A0A8I3A4H0_9AGAM</name>